<evidence type="ECO:0000256" key="8">
    <source>
        <dbReference type="SAM" id="SignalP"/>
    </source>
</evidence>
<dbReference type="PANTHER" id="PTHR24260">
    <property type="match status" value="1"/>
</dbReference>
<dbReference type="InterPro" id="IPR033116">
    <property type="entry name" value="TRYPSIN_SER"/>
</dbReference>
<dbReference type="PRINTS" id="PR00722">
    <property type="entry name" value="CHYMOTRYPSIN"/>
</dbReference>
<accession>A0A6P4EJ90</accession>
<evidence type="ECO:0000256" key="6">
    <source>
        <dbReference type="RuleBase" id="RU363034"/>
    </source>
</evidence>
<dbReference type="PROSITE" id="PS00135">
    <property type="entry name" value="TRYPSIN_SER"/>
    <property type="match status" value="1"/>
</dbReference>
<feature type="chain" id="PRO_5027695458" evidence="8">
    <location>
        <begin position="24"/>
        <end position="412"/>
    </location>
</feature>
<dbReference type="AlphaFoldDB" id="A0A6P4EJ90"/>
<dbReference type="InterPro" id="IPR009003">
    <property type="entry name" value="Peptidase_S1_PA"/>
</dbReference>
<dbReference type="Gene3D" id="2.40.10.10">
    <property type="entry name" value="Trypsin-like serine proteases"/>
    <property type="match status" value="1"/>
</dbReference>
<dbReference type="InterPro" id="IPR043504">
    <property type="entry name" value="Peptidase_S1_PA_chymotrypsin"/>
</dbReference>
<feature type="domain" description="Peptidase S1" evidence="9">
    <location>
        <begin position="159"/>
        <end position="408"/>
    </location>
</feature>
<dbReference type="RefSeq" id="XP_016976639.1">
    <property type="nucleotide sequence ID" value="XM_017121150.1"/>
</dbReference>
<dbReference type="PANTHER" id="PTHR24260:SF135">
    <property type="entry name" value="CLIP DOMAIN-CONTAINING SERINE PROTEASE-RELATED"/>
    <property type="match status" value="1"/>
</dbReference>
<dbReference type="InterPro" id="IPR018114">
    <property type="entry name" value="TRYPSIN_HIS"/>
</dbReference>
<gene>
    <name evidence="12" type="primary">LOC108042729</name>
    <name evidence="10" type="synonym">108042729</name>
</gene>
<evidence type="ECO:0000256" key="3">
    <source>
        <dbReference type="ARBA" id="ARBA00022729"/>
    </source>
</evidence>
<name>A0A6P4EJ90_DRORH</name>
<evidence type="ECO:0000256" key="7">
    <source>
        <dbReference type="SAM" id="MobiDB-lite"/>
    </source>
</evidence>
<keyword evidence="3 8" id="KW-0732">Signal</keyword>
<evidence type="ECO:0000313" key="11">
    <source>
        <dbReference type="Proteomes" id="UP001652680"/>
    </source>
</evidence>
<evidence type="ECO:0000256" key="4">
    <source>
        <dbReference type="ARBA" id="ARBA00023157"/>
    </source>
</evidence>
<dbReference type="InterPro" id="IPR001254">
    <property type="entry name" value="Trypsin_dom"/>
</dbReference>
<keyword evidence="2" id="KW-0964">Secreted</keyword>
<keyword evidence="6" id="KW-0378">Hydrolase</keyword>
<dbReference type="Proteomes" id="UP001652680">
    <property type="component" value="Unassembled WGS sequence"/>
</dbReference>
<keyword evidence="6 12" id="KW-0645">Protease</keyword>
<dbReference type="EnsemblMetazoa" id="XM_017121150.2">
    <property type="protein sequence ID" value="XP_016976639.1"/>
    <property type="gene ID" value="LOC108042729"/>
</dbReference>
<sequence length="412" mass="45933">MGPLYFWLLEIVFISASSLIVSASPQSYYYNGYAQSVPWTGVVPSYVSIDNFGNCQAYDRPLVGRCVRYVDCISALQSVPQVTPLLCPSSWPNQLVCCPHGGYLIPEPRISKSEEACSNAYPRARHKRRRRRRNTTSNKDQVELVEPIIQKRNQSDNFLVGGRLTMDNEHPYMCALGCPSRTNRWIHSHGSSKRRYTFNCGCVMISPRFAITAAHCANIGGESPSVALIGGVELNSARGQLIEILQITKHPNFDEETLTNDLAVVKLARRSHKPVACLWNQESLPESPLTALGYGQTKFAGPHSNELLQILLYPLNNQQCQRYLQNDDKLVHGLGSGQLCAGDYSGKMDTCQGDSGGPLLLHQHMRHQHHRIPYVVGLTSFGGACATGEPGVYVRISHYLQWIEQQNSYLVK</sequence>
<comment type="subcellular location">
    <subcellularLocation>
        <location evidence="1">Secreted</location>
    </subcellularLocation>
</comment>
<dbReference type="CDD" id="cd00190">
    <property type="entry name" value="Tryp_SPc"/>
    <property type="match status" value="1"/>
</dbReference>
<evidence type="ECO:0000259" key="9">
    <source>
        <dbReference type="PROSITE" id="PS50240"/>
    </source>
</evidence>
<dbReference type="FunFam" id="2.40.10.10:FF:000054">
    <property type="entry name" value="Complement C1r subcomponent"/>
    <property type="match status" value="1"/>
</dbReference>
<evidence type="ECO:0000313" key="10">
    <source>
        <dbReference type="EnsemblMetazoa" id="XP_016976639.1"/>
    </source>
</evidence>
<dbReference type="OrthoDB" id="10004439at2759"/>
<evidence type="ECO:0000256" key="5">
    <source>
        <dbReference type="ARBA" id="ARBA00023180"/>
    </source>
</evidence>
<dbReference type="GO" id="GO:0006508">
    <property type="term" value="P:proteolysis"/>
    <property type="evidence" value="ECO:0007669"/>
    <property type="project" value="UniProtKB-KW"/>
</dbReference>
<proteinExistence type="predicted"/>
<evidence type="ECO:0000313" key="12">
    <source>
        <dbReference type="RefSeq" id="XP_016976639.1"/>
    </source>
</evidence>
<keyword evidence="5" id="KW-0325">Glycoprotein</keyword>
<dbReference type="Pfam" id="PF00089">
    <property type="entry name" value="Trypsin"/>
    <property type="match status" value="1"/>
</dbReference>
<dbReference type="GeneID" id="108042729"/>
<dbReference type="PROSITE" id="PS00134">
    <property type="entry name" value="TRYPSIN_HIS"/>
    <property type="match status" value="1"/>
</dbReference>
<dbReference type="PROSITE" id="PS50240">
    <property type="entry name" value="TRYPSIN_DOM"/>
    <property type="match status" value="1"/>
</dbReference>
<dbReference type="SMART" id="SM00020">
    <property type="entry name" value="Tryp_SPc"/>
    <property type="match status" value="1"/>
</dbReference>
<reference evidence="10" key="3">
    <citation type="submission" date="2025-05" db="UniProtKB">
        <authorList>
            <consortium name="EnsemblMetazoa"/>
        </authorList>
    </citation>
    <scope>IDENTIFICATION</scope>
</reference>
<dbReference type="InterPro" id="IPR001314">
    <property type="entry name" value="Peptidase_S1A"/>
</dbReference>
<feature type="region of interest" description="Disordered" evidence="7">
    <location>
        <begin position="121"/>
        <end position="140"/>
    </location>
</feature>
<feature type="compositionally biased region" description="Basic residues" evidence="7">
    <location>
        <begin position="123"/>
        <end position="134"/>
    </location>
</feature>
<keyword evidence="4" id="KW-1015">Disulfide bond</keyword>
<reference evidence="11" key="1">
    <citation type="journal article" date="2021" name="Elife">
        <title>Highly contiguous assemblies of 101 drosophilid genomes.</title>
        <authorList>
            <person name="Kim B.Y."/>
            <person name="Wang J.R."/>
            <person name="Miller D.E."/>
            <person name="Barmina O."/>
            <person name="Delaney E."/>
            <person name="Thompson A."/>
            <person name="Comeault A.A."/>
            <person name="Peede D."/>
            <person name="D'Agostino E.R."/>
            <person name="Pelaez J."/>
            <person name="Aguilar J.M."/>
            <person name="Haji D."/>
            <person name="Matsunaga T."/>
            <person name="Armstrong E.E."/>
            <person name="Zych M."/>
            <person name="Ogawa Y."/>
            <person name="Stamenkovic-Radak M."/>
            <person name="Jelic M."/>
            <person name="Veselinovic M.S."/>
            <person name="Tanaskovic M."/>
            <person name="Eric P."/>
            <person name="Gao J.J."/>
            <person name="Katoh T.K."/>
            <person name="Toda M.J."/>
            <person name="Watabe H."/>
            <person name="Watada M."/>
            <person name="Davis J.S."/>
            <person name="Moyle L.C."/>
            <person name="Manoli G."/>
            <person name="Bertolini E."/>
            <person name="Kostal V."/>
            <person name="Hawley R.S."/>
            <person name="Takahashi A."/>
            <person name="Jones C.D."/>
            <person name="Price D.K."/>
            <person name="Whiteman N."/>
            <person name="Kopp A."/>
            <person name="Matute D.R."/>
            <person name="Petrov D.A."/>
        </authorList>
    </citation>
    <scope>NUCLEOTIDE SEQUENCE [LARGE SCALE GENOMIC DNA]</scope>
</reference>
<keyword evidence="11" id="KW-1185">Reference proteome</keyword>
<keyword evidence="6" id="KW-0720">Serine protease</keyword>
<dbReference type="SUPFAM" id="SSF50494">
    <property type="entry name" value="Trypsin-like serine proteases"/>
    <property type="match status" value="1"/>
</dbReference>
<dbReference type="InterPro" id="IPR051333">
    <property type="entry name" value="CLIP_Serine_Protease"/>
</dbReference>
<protein>
    <submittedName>
        <fullName evidence="12">Serine protease snake isoform X1</fullName>
    </submittedName>
</protein>
<dbReference type="GO" id="GO:0004252">
    <property type="term" value="F:serine-type endopeptidase activity"/>
    <property type="evidence" value="ECO:0007669"/>
    <property type="project" value="InterPro"/>
</dbReference>
<evidence type="ECO:0000256" key="2">
    <source>
        <dbReference type="ARBA" id="ARBA00022525"/>
    </source>
</evidence>
<feature type="signal peptide" evidence="8">
    <location>
        <begin position="1"/>
        <end position="23"/>
    </location>
</feature>
<evidence type="ECO:0000256" key="1">
    <source>
        <dbReference type="ARBA" id="ARBA00004613"/>
    </source>
</evidence>
<dbReference type="GO" id="GO:0005576">
    <property type="term" value="C:extracellular region"/>
    <property type="evidence" value="ECO:0007669"/>
    <property type="project" value="UniProtKB-SubCell"/>
</dbReference>
<organism evidence="12">
    <name type="scientific">Drosophila rhopaloa</name>
    <name type="common">Fruit fly</name>
    <dbReference type="NCBI Taxonomy" id="1041015"/>
    <lineage>
        <taxon>Eukaryota</taxon>
        <taxon>Metazoa</taxon>
        <taxon>Ecdysozoa</taxon>
        <taxon>Arthropoda</taxon>
        <taxon>Hexapoda</taxon>
        <taxon>Insecta</taxon>
        <taxon>Pterygota</taxon>
        <taxon>Neoptera</taxon>
        <taxon>Endopterygota</taxon>
        <taxon>Diptera</taxon>
        <taxon>Brachycera</taxon>
        <taxon>Muscomorpha</taxon>
        <taxon>Ephydroidea</taxon>
        <taxon>Drosophilidae</taxon>
        <taxon>Drosophila</taxon>
        <taxon>Sophophora</taxon>
    </lineage>
</organism>
<reference evidence="12" key="2">
    <citation type="submission" date="2025-04" db="UniProtKB">
        <authorList>
            <consortium name="RefSeq"/>
        </authorList>
    </citation>
    <scope>IDENTIFICATION</scope>
</reference>